<keyword evidence="6" id="KW-1185">Reference proteome</keyword>
<comment type="similarity">
    <text evidence="3">Belongs to the 3-beta-HSD family.</text>
</comment>
<evidence type="ECO:0000256" key="3">
    <source>
        <dbReference type="RuleBase" id="RU004475"/>
    </source>
</evidence>
<dbReference type="PANTHER" id="PTHR10366">
    <property type="entry name" value="NAD DEPENDENT EPIMERASE/DEHYDRATASE"/>
    <property type="match status" value="1"/>
</dbReference>
<dbReference type="GO" id="GO:0016616">
    <property type="term" value="F:oxidoreductase activity, acting on the CH-OH group of donors, NAD or NADP as acceptor"/>
    <property type="evidence" value="ECO:0007669"/>
    <property type="project" value="InterPro"/>
</dbReference>
<dbReference type="PANTHER" id="PTHR10366:SF623">
    <property type="entry name" value="CINNAMOYL-COA REDUCTASE-LIKE SNL6"/>
    <property type="match status" value="1"/>
</dbReference>
<keyword evidence="2 3" id="KW-0560">Oxidoreductase</keyword>
<name>A0A7N0U4E6_KALFE</name>
<dbReference type="OMA" id="HSCFLDE"/>
<feature type="domain" description="3-beta hydroxysteroid dehydrogenase/isomerase" evidence="4">
    <location>
        <begin position="15"/>
        <end position="173"/>
    </location>
</feature>
<accession>A0A7N0U4E6</accession>
<dbReference type="CDD" id="cd08958">
    <property type="entry name" value="FR_SDR_e"/>
    <property type="match status" value="1"/>
</dbReference>
<sequence>MAPSFFQPEQATVCVMDASGSLGSALVQRLLKLGYSVHAAVQNLGDVQQLKAAFPGNEKLKTFHCDLFDYQSITDALRGCSGLFYTFEPPKYQPSYDEFMADVEVRAAHNVLEACAQIDTIDKVVFTSSATAVVWRNDRNPNSPDFDERNWSDISLCRNFKLWHALSKTLAEKTAWALAMDRDVSMVSVNAGLILTDDLTNNHPYLKGAAEMYDGGVLVTVDLDFLVNAHICVFEDISSYGRYLCFNKAICTAEQAIELAKMLTPGAPSPRYDHDRKMIEQRISYKKLNKLMVECGMSGGKVEE</sequence>
<dbReference type="Gramene" id="Kaladp0053s0595.1.v1.1">
    <property type="protein sequence ID" value="Kaladp0053s0595.1.v1.1"/>
    <property type="gene ID" value="Kaladp0053s0595.v1.1"/>
</dbReference>
<proteinExistence type="inferred from homology"/>
<evidence type="ECO:0000259" key="4">
    <source>
        <dbReference type="Pfam" id="PF01073"/>
    </source>
</evidence>
<evidence type="ECO:0000256" key="2">
    <source>
        <dbReference type="ARBA" id="ARBA00023002"/>
    </source>
</evidence>
<reference evidence="5" key="1">
    <citation type="submission" date="2021-01" db="UniProtKB">
        <authorList>
            <consortium name="EnsemblPlants"/>
        </authorList>
    </citation>
    <scope>IDENTIFICATION</scope>
</reference>
<dbReference type="GO" id="GO:0006694">
    <property type="term" value="P:steroid biosynthetic process"/>
    <property type="evidence" value="ECO:0007669"/>
    <property type="project" value="InterPro"/>
</dbReference>
<keyword evidence="1" id="KW-0521">NADP</keyword>
<evidence type="ECO:0000313" key="5">
    <source>
        <dbReference type="EnsemblPlants" id="Kaladp0053s0595.1.v1.1"/>
    </source>
</evidence>
<dbReference type="Pfam" id="PF01073">
    <property type="entry name" value="3Beta_HSD"/>
    <property type="match status" value="1"/>
</dbReference>
<evidence type="ECO:0000256" key="1">
    <source>
        <dbReference type="ARBA" id="ARBA00022857"/>
    </source>
</evidence>
<dbReference type="InterPro" id="IPR050425">
    <property type="entry name" value="NAD(P)_dehydrat-like"/>
</dbReference>
<dbReference type="InterPro" id="IPR036291">
    <property type="entry name" value="NAD(P)-bd_dom_sf"/>
</dbReference>
<dbReference type="AlphaFoldDB" id="A0A7N0U4E6"/>
<dbReference type="Gene3D" id="3.40.50.720">
    <property type="entry name" value="NAD(P)-binding Rossmann-like Domain"/>
    <property type="match status" value="1"/>
</dbReference>
<organism evidence="5 6">
    <name type="scientific">Kalanchoe fedtschenkoi</name>
    <name type="common">Lavender scallops</name>
    <name type="synonym">South American air plant</name>
    <dbReference type="NCBI Taxonomy" id="63787"/>
    <lineage>
        <taxon>Eukaryota</taxon>
        <taxon>Viridiplantae</taxon>
        <taxon>Streptophyta</taxon>
        <taxon>Embryophyta</taxon>
        <taxon>Tracheophyta</taxon>
        <taxon>Spermatophyta</taxon>
        <taxon>Magnoliopsida</taxon>
        <taxon>eudicotyledons</taxon>
        <taxon>Gunneridae</taxon>
        <taxon>Pentapetalae</taxon>
        <taxon>Saxifragales</taxon>
        <taxon>Crassulaceae</taxon>
        <taxon>Kalanchoe</taxon>
    </lineage>
</organism>
<evidence type="ECO:0000313" key="6">
    <source>
        <dbReference type="Proteomes" id="UP000594263"/>
    </source>
</evidence>
<dbReference type="Proteomes" id="UP000594263">
    <property type="component" value="Unplaced"/>
</dbReference>
<dbReference type="InterPro" id="IPR002225">
    <property type="entry name" value="3Beta_OHSteriod_DH/Estase"/>
</dbReference>
<protein>
    <recommendedName>
        <fullName evidence="4">3-beta hydroxysteroid dehydrogenase/isomerase domain-containing protein</fullName>
    </recommendedName>
</protein>
<dbReference type="EnsemblPlants" id="Kaladp0053s0595.1.v1.1">
    <property type="protein sequence ID" value="Kaladp0053s0595.1.v1.1"/>
    <property type="gene ID" value="Kaladp0053s0595.v1.1"/>
</dbReference>
<dbReference type="SUPFAM" id="SSF51735">
    <property type="entry name" value="NAD(P)-binding Rossmann-fold domains"/>
    <property type="match status" value="1"/>
</dbReference>